<gene>
    <name evidence="1" type="ORF">FF100_22115</name>
</gene>
<proteinExistence type="predicted"/>
<protein>
    <submittedName>
        <fullName evidence="1">Uncharacterized protein</fullName>
    </submittedName>
</protein>
<dbReference type="EMBL" id="VDDA01000011">
    <property type="protein sequence ID" value="TNC10849.1"/>
    <property type="molecule type" value="Genomic_DNA"/>
</dbReference>
<dbReference type="AlphaFoldDB" id="A0A5C4LE49"/>
<accession>A0A5C4LE49</accession>
<organism evidence="1 2">
    <name type="scientific">Methylobacterium terricola</name>
    <dbReference type="NCBI Taxonomy" id="2583531"/>
    <lineage>
        <taxon>Bacteria</taxon>
        <taxon>Pseudomonadati</taxon>
        <taxon>Pseudomonadota</taxon>
        <taxon>Alphaproteobacteria</taxon>
        <taxon>Hyphomicrobiales</taxon>
        <taxon>Methylobacteriaceae</taxon>
        <taxon>Methylobacterium</taxon>
    </lineage>
</organism>
<dbReference type="Proteomes" id="UP000305267">
    <property type="component" value="Unassembled WGS sequence"/>
</dbReference>
<sequence>MADSTLRIDPSLPLPWLVTVPPARRPDLLVANKRYDTFGKLESWAFRNKTAIGVHEGSPPKVIGFLSRELAEKFIKEYRL</sequence>
<evidence type="ECO:0000313" key="2">
    <source>
        <dbReference type="Proteomes" id="UP000305267"/>
    </source>
</evidence>
<evidence type="ECO:0000313" key="1">
    <source>
        <dbReference type="EMBL" id="TNC10849.1"/>
    </source>
</evidence>
<keyword evidence="2" id="KW-1185">Reference proteome</keyword>
<reference evidence="1 2" key="1">
    <citation type="submission" date="2019-06" db="EMBL/GenBank/DDBJ databases">
        <title>Genome of Methylobacterium sp. 17Sr1-39.</title>
        <authorList>
            <person name="Seo T."/>
        </authorList>
    </citation>
    <scope>NUCLEOTIDE SEQUENCE [LARGE SCALE GENOMIC DNA]</scope>
    <source>
        <strain evidence="1 2">17Sr1-39</strain>
    </source>
</reference>
<name>A0A5C4LE49_9HYPH</name>
<dbReference type="RefSeq" id="WP_139037923.1">
    <property type="nucleotide sequence ID" value="NZ_VDDA01000011.1"/>
</dbReference>
<comment type="caution">
    <text evidence="1">The sequence shown here is derived from an EMBL/GenBank/DDBJ whole genome shotgun (WGS) entry which is preliminary data.</text>
</comment>